<dbReference type="RefSeq" id="WP_266055993.1">
    <property type="nucleotide sequence ID" value="NZ_JAPFQN010000004.1"/>
</dbReference>
<feature type="signal peptide" evidence="1">
    <location>
        <begin position="1"/>
        <end position="23"/>
    </location>
</feature>
<protein>
    <recommendedName>
        <fullName evidence="4">Outer membrane protein beta-barrel domain-containing protein</fullName>
    </recommendedName>
</protein>
<reference evidence="2 3" key="1">
    <citation type="submission" date="2022-11" db="EMBL/GenBank/DDBJ databases">
        <title>The characterization of three novel Bacteroidetes species and genomic analysis of their roles in tidal elemental geochemical cycles.</title>
        <authorList>
            <person name="Ma K."/>
        </authorList>
    </citation>
    <scope>NUCLEOTIDE SEQUENCE [LARGE SCALE GENOMIC DNA]</scope>
    <source>
        <strain evidence="2 3">M17</strain>
    </source>
</reference>
<accession>A0ABT3RPU1</accession>
<comment type="caution">
    <text evidence="2">The sequence shown here is derived from an EMBL/GenBank/DDBJ whole genome shotgun (WGS) entry which is preliminary data.</text>
</comment>
<keyword evidence="3" id="KW-1185">Reference proteome</keyword>
<gene>
    <name evidence="2" type="ORF">OO013_07010</name>
</gene>
<feature type="chain" id="PRO_5047490901" description="Outer membrane protein beta-barrel domain-containing protein" evidence="1">
    <location>
        <begin position="24"/>
        <end position="199"/>
    </location>
</feature>
<evidence type="ECO:0008006" key="4">
    <source>
        <dbReference type="Google" id="ProtNLM"/>
    </source>
</evidence>
<dbReference type="Proteomes" id="UP001209885">
    <property type="component" value="Unassembled WGS sequence"/>
</dbReference>
<evidence type="ECO:0000256" key="1">
    <source>
        <dbReference type="SAM" id="SignalP"/>
    </source>
</evidence>
<keyword evidence="1" id="KW-0732">Signal</keyword>
<proteinExistence type="predicted"/>
<dbReference type="EMBL" id="JAPFQN010000004">
    <property type="protein sequence ID" value="MCX2743607.1"/>
    <property type="molecule type" value="Genomic_DNA"/>
</dbReference>
<sequence>MRRKTRTLLMVVALAMVFCSAKAQLRVSAGPTFSKSIVNSDQLNSEFGTGFLLGIRNRFRPENLKSLSFSTGVQLCHRKYKIENPKIDRESYNDLYVTFPFLFNFDITEFLLVNTGVELGYALFSNLKEFEYKRRTTAFLFGFEFLQNRDVAPFITASYSPWERLDYETIDKFGNTTGTGYEFKNFYMVIGVNIYINDF</sequence>
<organism evidence="2 3">
    <name type="scientific">Mangrovivirga halotolerans</name>
    <dbReference type="NCBI Taxonomy" id="2993936"/>
    <lineage>
        <taxon>Bacteria</taxon>
        <taxon>Pseudomonadati</taxon>
        <taxon>Bacteroidota</taxon>
        <taxon>Cytophagia</taxon>
        <taxon>Cytophagales</taxon>
        <taxon>Mangrovivirgaceae</taxon>
        <taxon>Mangrovivirga</taxon>
    </lineage>
</organism>
<evidence type="ECO:0000313" key="3">
    <source>
        <dbReference type="Proteomes" id="UP001209885"/>
    </source>
</evidence>
<name>A0ABT3RPU1_9BACT</name>
<evidence type="ECO:0000313" key="2">
    <source>
        <dbReference type="EMBL" id="MCX2743607.1"/>
    </source>
</evidence>